<reference evidence="4 5" key="1">
    <citation type="submission" date="2020-03" db="EMBL/GenBank/DDBJ databases">
        <title>Genomic Encyclopedia of Type Strains, Phase IV (KMG-IV): sequencing the most valuable type-strain genomes for metagenomic binning, comparative biology and taxonomic classification.</title>
        <authorList>
            <person name="Goeker M."/>
        </authorList>
    </citation>
    <scope>NUCLEOTIDE SEQUENCE [LARGE SCALE GENOMIC DNA]</scope>
    <source>
        <strain evidence="4 5">DSM 27651</strain>
    </source>
</reference>
<organism evidence="4 5">
    <name type="scientific">Sphingomonas jejuensis</name>
    <dbReference type="NCBI Taxonomy" id="904715"/>
    <lineage>
        <taxon>Bacteria</taxon>
        <taxon>Pseudomonadati</taxon>
        <taxon>Pseudomonadota</taxon>
        <taxon>Alphaproteobacteria</taxon>
        <taxon>Sphingomonadales</taxon>
        <taxon>Sphingomonadaceae</taxon>
        <taxon>Sphingomonas</taxon>
    </lineage>
</organism>
<evidence type="ECO:0008006" key="6">
    <source>
        <dbReference type="Google" id="ProtNLM"/>
    </source>
</evidence>
<name>A0ABX0XP24_9SPHN</name>
<dbReference type="PANTHER" id="PTHR12147">
    <property type="entry name" value="METALLOPEPTIDASE M28 FAMILY MEMBER"/>
    <property type="match status" value="1"/>
</dbReference>
<dbReference type="PANTHER" id="PTHR12147:SF26">
    <property type="entry name" value="PEPTIDASE M28 DOMAIN-CONTAINING PROTEIN"/>
    <property type="match status" value="1"/>
</dbReference>
<evidence type="ECO:0000313" key="4">
    <source>
        <dbReference type="EMBL" id="NJC34539.1"/>
    </source>
</evidence>
<gene>
    <name evidence="4" type="ORF">GGR88_002053</name>
</gene>
<dbReference type="EMBL" id="JAATJE010000002">
    <property type="protein sequence ID" value="NJC34539.1"/>
    <property type="molecule type" value="Genomic_DNA"/>
</dbReference>
<accession>A0ABX0XP24</accession>
<dbReference type="InterPro" id="IPR046450">
    <property type="entry name" value="PA_dom_sf"/>
</dbReference>
<keyword evidence="5" id="KW-1185">Reference proteome</keyword>
<feature type="domain" description="PA" evidence="2">
    <location>
        <begin position="138"/>
        <end position="215"/>
    </location>
</feature>
<evidence type="ECO:0000256" key="1">
    <source>
        <dbReference type="SAM" id="SignalP"/>
    </source>
</evidence>
<proteinExistence type="predicted"/>
<dbReference type="CDD" id="cd04820">
    <property type="entry name" value="PA_M28_1_1"/>
    <property type="match status" value="1"/>
</dbReference>
<feature type="chain" id="PRO_5047072097" description="Zn-dependent M28 family amino/carboxypeptidase" evidence="1">
    <location>
        <begin position="22"/>
        <end position="556"/>
    </location>
</feature>
<feature type="domain" description="Peptidase M28" evidence="3">
    <location>
        <begin position="305"/>
        <end position="518"/>
    </location>
</feature>
<dbReference type="SUPFAM" id="SSF53187">
    <property type="entry name" value="Zn-dependent exopeptidases"/>
    <property type="match status" value="1"/>
</dbReference>
<dbReference type="Pfam" id="PF02225">
    <property type="entry name" value="PA"/>
    <property type="match status" value="1"/>
</dbReference>
<sequence length="556" mass="58943">MRLSIAAVSALLLASSHPVIAQTSTTTPPQPPAAAAATPPAEISADAVRAHITFLADDLLEGRDTGSRGYDIAANYVASRYLATGLAPAPRNDAWFQPVKFQETTVVDDGSAVLIGEQRFANRQAALVTPGREAETRVTAPAVFVGYGLDSPADGFDDYAGLDVTGKIVVLLAGAPASTPSDVAASLNADKARRASERGAIGVITINTDAAEEARPFSRSVQLGGRPSTTWVASDGTPFSQAPNIRASALIDRPAAEALFDGARTPLARILRDARRANGRPRGFALAQPVSIDVRATRRTIESKNVIGMLPGSDPTVANEYVLLMAHLDHIGISPNAEGDDKINNGAMDNAAGVATMLEAARALAAGPPNRRPILFAAVTAEERGLLGASYLSRNLPIDGRVVSVVNLDMPILLYDFQDVIAFGAEHSTMGPMVAAATSSMGIRTSPDPLPQERLFTRSDHYRFVQQGVPSVFLMTGFAGDGREKFTHFLETNYHSPRDEVTLPFNWQAGAKFAEVNLRIARAVANADQAPRWYADSPFGRQFAPDAPKAERAAGD</sequence>
<dbReference type="Pfam" id="PF04389">
    <property type="entry name" value="Peptidase_M28"/>
    <property type="match status" value="1"/>
</dbReference>
<evidence type="ECO:0000259" key="3">
    <source>
        <dbReference type="Pfam" id="PF04389"/>
    </source>
</evidence>
<feature type="signal peptide" evidence="1">
    <location>
        <begin position="1"/>
        <end position="21"/>
    </location>
</feature>
<comment type="caution">
    <text evidence="4">The sequence shown here is derived from an EMBL/GenBank/DDBJ whole genome shotgun (WGS) entry which is preliminary data.</text>
</comment>
<dbReference type="Proteomes" id="UP000734218">
    <property type="component" value="Unassembled WGS sequence"/>
</dbReference>
<dbReference type="InterPro" id="IPR003137">
    <property type="entry name" value="PA_domain"/>
</dbReference>
<evidence type="ECO:0000259" key="2">
    <source>
        <dbReference type="Pfam" id="PF02225"/>
    </source>
</evidence>
<protein>
    <recommendedName>
        <fullName evidence="6">Zn-dependent M28 family amino/carboxypeptidase</fullName>
    </recommendedName>
</protein>
<dbReference type="Gene3D" id="3.50.30.30">
    <property type="match status" value="1"/>
</dbReference>
<dbReference type="RefSeq" id="WP_167954606.1">
    <property type="nucleotide sequence ID" value="NZ_JAATJE010000002.1"/>
</dbReference>
<dbReference type="Gene3D" id="3.40.630.10">
    <property type="entry name" value="Zn peptidases"/>
    <property type="match status" value="1"/>
</dbReference>
<dbReference type="SUPFAM" id="SSF52025">
    <property type="entry name" value="PA domain"/>
    <property type="match status" value="1"/>
</dbReference>
<dbReference type="InterPro" id="IPR007484">
    <property type="entry name" value="Peptidase_M28"/>
</dbReference>
<keyword evidence="1" id="KW-0732">Signal</keyword>
<dbReference type="InterPro" id="IPR045175">
    <property type="entry name" value="M28_fam"/>
</dbReference>
<evidence type="ECO:0000313" key="5">
    <source>
        <dbReference type="Proteomes" id="UP000734218"/>
    </source>
</evidence>